<dbReference type="EMBL" id="BART01015491">
    <property type="protein sequence ID" value="GAG85196.1"/>
    <property type="molecule type" value="Genomic_DNA"/>
</dbReference>
<proteinExistence type="predicted"/>
<gene>
    <name evidence="2" type="ORF">S01H4_30071</name>
</gene>
<comment type="caution">
    <text evidence="2">The sequence shown here is derived from an EMBL/GenBank/DDBJ whole genome shotgun (WGS) entry which is preliminary data.</text>
</comment>
<feature type="region of interest" description="Disordered" evidence="1">
    <location>
        <begin position="56"/>
        <end position="90"/>
    </location>
</feature>
<evidence type="ECO:0000256" key="1">
    <source>
        <dbReference type="SAM" id="MobiDB-lite"/>
    </source>
</evidence>
<dbReference type="AlphaFoldDB" id="X1CLU9"/>
<evidence type="ECO:0000313" key="2">
    <source>
        <dbReference type="EMBL" id="GAG85196.1"/>
    </source>
</evidence>
<organism evidence="2">
    <name type="scientific">marine sediment metagenome</name>
    <dbReference type="NCBI Taxonomy" id="412755"/>
    <lineage>
        <taxon>unclassified sequences</taxon>
        <taxon>metagenomes</taxon>
        <taxon>ecological metagenomes</taxon>
    </lineage>
</organism>
<sequence length="90" mass="10043">IRIPRDGQLQPGDYHQFWNHENPSWAIQKSVKILEDRLNNASSPEEADAVRSILMNGPKAGGTYQKTKKSAPGEPGAEDFIDKEDRSPIV</sequence>
<feature type="non-terminal residue" evidence="2">
    <location>
        <position position="1"/>
    </location>
</feature>
<name>X1CLU9_9ZZZZ</name>
<accession>X1CLU9</accession>
<reference evidence="2" key="1">
    <citation type="journal article" date="2014" name="Front. Microbiol.">
        <title>High frequency of phylogenetically diverse reductive dehalogenase-homologous genes in deep subseafloor sedimentary metagenomes.</title>
        <authorList>
            <person name="Kawai M."/>
            <person name="Futagami T."/>
            <person name="Toyoda A."/>
            <person name="Takaki Y."/>
            <person name="Nishi S."/>
            <person name="Hori S."/>
            <person name="Arai W."/>
            <person name="Tsubouchi T."/>
            <person name="Morono Y."/>
            <person name="Uchiyama I."/>
            <person name="Ito T."/>
            <person name="Fujiyama A."/>
            <person name="Inagaki F."/>
            <person name="Takami H."/>
        </authorList>
    </citation>
    <scope>NUCLEOTIDE SEQUENCE</scope>
    <source>
        <strain evidence="2">Expedition CK06-06</strain>
    </source>
</reference>
<protein>
    <submittedName>
        <fullName evidence="2">Uncharacterized protein</fullName>
    </submittedName>
</protein>